<protein>
    <submittedName>
        <fullName evidence="2">Uncharacterized protein</fullName>
    </submittedName>
</protein>
<dbReference type="STRING" id="1817841.A3B10_01710"/>
<feature type="transmembrane region" description="Helical" evidence="1">
    <location>
        <begin position="125"/>
        <end position="151"/>
    </location>
</feature>
<dbReference type="Proteomes" id="UP000177281">
    <property type="component" value="Unassembled WGS sequence"/>
</dbReference>
<sequence>MDSTINNDHNNKAAIFKLAALGVSSLIVQILFWQTSSATLFGNKSLMFWLVPIIIAAAWIVLHTFFIMATYERKWFFILLAAGVISYLIIFPPGAFVWLGIVIFTLLDWAYWGRIKSLEKNQLHFSLRQLFAGGLLVMTNALILLMGFNIYHNTSEDFKNNPGAFYQHLSQSLSAGVPKLSSSLPEKFDPNQTLDEYLTRQFESQDPGFSRAGSFEKSALIQQAGQEFLRQFNLKGSGSDTLAQIVVYSFMEKIQSNADGINRFFPLIFTLTVLALLRTFAFLFNWLTMIFGALLFHPLKYLKFFKISKVQVEVDKLTI</sequence>
<feature type="transmembrane region" description="Helical" evidence="1">
    <location>
        <begin position="75"/>
        <end position="90"/>
    </location>
</feature>
<reference evidence="2 3" key="1">
    <citation type="journal article" date="2016" name="Nat. Commun.">
        <title>Thousands of microbial genomes shed light on interconnected biogeochemical processes in an aquifer system.</title>
        <authorList>
            <person name="Anantharaman K."/>
            <person name="Brown C.T."/>
            <person name="Hug L.A."/>
            <person name="Sharon I."/>
            <person name="Castelle C.J."/>
            <person name="Probst A.J."/>
            <person name="Thomas B.C."/>
            <person name="Singh A."/>
            <person name="Wilkins M.J."/>
            <person name="Karaoz U."/>
            <person name="Brodie E.L."/>
            <person name="Williams K.H."/>
            <person name="Hubbard S.S."/>
            <person name="Banfield J.F."/>
        </authorList>
    </citation>
    <scope>NUCLEOTIDE SEQUENCE [LARGE SCALE GENOMIC DNA]</scope>
</reference>
<accession>A0A1F5Q2N8</accession>
<feature type="transmembrane region" description="Helical" evidence="1">
    <location>
        <begin position="267"/>
        <end position="296"/>
    </location>
</feature>
<proteinExistence type="predicted"/>
<keyword evidence="1" id="KW-0812">Transmembrane</keyword>
<evidence type="ECO:0000313" key="3">
    <source>
        <dbReference type="Proteomes" id="UP000177281"/>
    </source>
</evidence>
<organism evidence="2 3">
    <name type="scientific">Candidatus Doudnabacteria bacterium RIFCSPLOWO2_01_FULL_44_21</name>
    <dbReference type="NCBI Taxonomy" id="1817841"/>
    <lineage>
        <taxon>Bacteria</taxon>
        <taxon>Candidatus Doudnaibacteriota</taxon>
    </lineage>
</organism>
<feature type="transmembrane region" description="Helical" evidence="1">
    <location>
        <begin position="46"/>
        <end position="68"/>
    </location>
</feature>
<evidence type="ECO:0000313" key="2">
    <source>
        <dbReference type="EMBL" id="OGE96384.1"/>
    </source>
</evidence>
<keyword evidence="1" id="KW-0472">Membrane</keyword>
<feature type="transmembrane region" description="Helical" evidence="1">
    <location>
        <begin position="14"/>
        <end position="34"/>
    </location>
</feature>
<keyword evidence="1" id="KW-1133">Transmembrane helix</keyword>
<gene>
    <name evidence="2" type="ORF">A3B10_01710</name>
</gene>
<dbReference type="AlphaFoldDB" id="A0A1F5Q2N8"/>
<name>A0A1F5Q2N8_9BACT</name>
<comment type="caution">
    <text evidence="2">The sequence shown here is derived from an EMBL/GenBank/DDBJ whole genome shotgun (WGS) entry which is preliminary data.</text>
</comment>
<dbReference type="EMBL" id="MFFB01000005">
    <property type="protein sequence ID" value="OGE96384.1"/>
    <property type="molecule type" value="Genomic_DNA"/>
</dbReference>
<evidence type="ECO:0000256" key="1">
    <source>
        <dbReference type="SAM" id="Phobius"/>
    </source>
</evidence>